<dbReference type="AlphaFoldDB" id="A0A2T5RMY2"/>
<keyword evidence="2" id="KW-0808">Transferase</keyword>
<dbReference type="GO" id="GO:0016301">
    <property type="term" value="F:kinase activity"/>
    <property type="evidence" value="ECO:0007669"/>
    <property type="project" value="UniProtKB-KW"/>
</dbReference>
<dbReference type="InterPro" id="IPR052519">
    <property type="entry name" value="Euk-type_GlcNAc_Kinase"/>
</dbReference>
<dbReference type="Proteomes" id="UP000244089">
    <property type="component" value="Unassembled WGS sequence"/>
</dbReference>
<gene>
    <name evidence="2" type="ORF">C8C76_10637</name>
</gene>
<dbReference type="RefSeq" id="WP_181248144.1">
    <property type="nucleotide sequence ID" value="NZ_QAXS01000006.1"/>
</dbReference>
<sequence length="301" mass="32467">MLIAGIDAGGSKTECIIVDTEKDKIITRAQTGAANYQVVGLEAACREIKLALEQAKKRAGISRLKAVGIGLAGAGRREDLVKIEREMGKIMNSRNFFFCSDAHIALLGATGGSTGAVLIAGTGSIAYGLKKNGAKIRSGGWGPIIGDEGSGFWIGLEAAKKAVRAEEMRAEKTELKNLILEHFNFSKLEELIPFIYQQQLPRKKIAALAPAVFDLAQNGDAAALEICQEAAAELAILAHSALLKLDYQEDKIAAAGGLIKSSYFYQLLKEKLRENYELEIYKAKKSAAYGAVFMALRELEN</sequence>
<accession>A0A2T5RMY2</accession>
<feature type="domain" description="ATPase BadF/BadG/BcrA/BcrD type" evidence="1">
    <location>
        <begin position="5"/>
        <end position="295"/>
    </location>
</feature>
<dbReference type="CDD" id="cd24007">
    <property type="entry name" value="ASKHA_NBD_eukNAGK-like"/>
    <property type="match status" value="1"/>
</dbReference>
<evidence type="ECO:0000313" key="2">
    <source>
        <dbReference type="EMBL" id="PTW00881.1"/>
    </source>
</evidence>
<comment type="caution">
    <text evidence="2">The sequence shown here is derived from an EMBL/GenBank/DDBJ whole genome shotgun (WGS) entry which is preliminary data.</text>
</comment>
<dbReference type="PANTHER" id="PTHR43190:SF3">
    <property type="entry name" value="N-ACETYL-D-GLUCOSAMINE KINASE"/>
    <property type="match status" value="1"/>
</dbReference>
<keyword evidence="2" id="KW-0418">Kinase</keyword>
<organism evidence="2 3">
    <name type="scientific">Halanaerobium saccharolyticum</name>
    <dbReference type="NCBI Taxonomy" id="43595"/>
    <lineage>
        <taxon>Bacteria</taxon>
        <taxon>Bacillati</taxon>
        <taxon>Bacillota</taxon>
        <taxon>Clostridia</taxon>
        <taxon>Halanaerobiales</taxon>
        <taxon>Halanaerobiaceae</taxon>
        <taxon>Halanaerobium</taxon>
    </lineage>
</organism>
<dbReference type="EMBL" id="QAXS01000006">
    <property type="protein sequence ID" value="PTW00881.1"/>
    <property type="molecule type" value="Genomic_DNA"/>
</dbReference>
<name>A0A2T5RMY2_9FIRM</name>
<proteinExistence type="predicted"/>
<dbReference type="PANTHER" id="PTHR43190">
    <property type="entry name" value="N-ACETYL-D-GLUCOSAMINE KINASE"/>
    <property type="match status" value="1"/>
</dbReference>
<protein>
    <submittedName>
        <fullName evidence="2">N-acetylglucosamine kinase-like BadF-type ATPase</fullName>
    </submittedName>
</protein>
<dbReference type="SUPFAM" id="SSF53067">
    <property type="entry name" value="Actin-like ATPase domain"/>
    <property type="match status" value="2"/>
</dbReference>
<dbReference type="InterPro" id="IPR043129">
    <property type="entry name" value="ATPase_NBD"/>
</dbReference>
<dbReference type="Pfam" id="PF01869">
    <property type="entry name" value="BcrAD_BadFG"/>
    <property type="match status" value="1"/>
</dbReference>
<evidence type="ECO:0000313" key="3">
    <source>
        <dbReference type="Proteomes" id="UP000244089"/>
    </source>
</evidence>
<evidence type="ECO:0000259" key="1">
    <source>
        <dbReference type="Pfam" id="PF01869"/>
    </source>
</evidence>
<dbReference type="Gene3D" id="3.30.420.40">
    <property type="match status" value="2"/>
</dbReference>
<dbReference type="InterPro" id="IPR002731">
    <property type="entry name" value="ATPase_BadF"/>
</dbReference>
<reference evidence="2 3" key="1">
    <citation type="submission" date="2018-04" db="EMBL/GenBank/DDBJ databases">
        <title>Subsurface microbial communities from deep shales in Ohio and West Virginia, USA.</title>
        <authorList>
            <person name="Wrighton K."/>
        </authorList>
    </citation>
    <scope>NUCLEOTIDE SEQUENCE [LARGE SCALE GENOMIC DNA]</scope>
    <source>
        <strain evidence="2 3">WC1</strain>
    </source>
</reference>